<gene>
    <name evidence="6" type="ORF">V7S74_05405</name>
</gene>
<dbReference type="Proteomes" id="UP001623559">
    <property type="component" value="Unassembled WGS sequence"/>
</dbReference>
<keyword evidence="3 5" id="KW-1133">Transmembrane helix</keyword>
<dbReference type="InterPro" id="IPR002797">
    <property type="entry name" value="Polysacc_synth"/>
</dbReference>
<reference evidence="6 7" key="1">
    <citation type="submission" date="2024-07" db="EMBL/GenBank/DDBJ databases">
        <authorList>
            <person name="Pitt A."/>
            <person name="Hahn M.W."/>
        </authorList>
    </citation>
    <scope>NUCLEOTIDE SEQUENCE [LARGE SCALE GENOMIC DNA]</scope>
    <source>
        <strain evidence="6 7">2-AUSEE-184A6</strain>
    </source>
</reference>
<feature type="transmembrane region" description="Helical" evidence="5">
    <location>
        <begin position="84"/>
        <end position="106"/>
    </location>
</feature>
<feature type="transmembrane region" description="Helical" evidence="5">
    <location>
        <begin position="168"/>
        <end position="189"/>
    </location>
</feature>
<protein>
    <submittedName>
        <fullName evidence="6">Flippase</fullName>
    </submittedName>
</protein>
<evidence type="ECO:0000256" key="2">
    <source>
        <dbReference type="ARBA" id="ARBA00022692"/>
    </source>
</evidence>
<feature type="transmembrane region" description="Helical" evidence="5">
    <location>
        <begin position="112"/>
        <end position="135"/>
    </location>
</feature>
<dbReference type="EMBL" id="JBEWZG010000002">
    <property type="protein sequence ID" value="MFL0206170.1"/>
    <property type="molecule type" value="Genomic_DNA"/>
</dbReference>
<evidence type="ECO:0000256" key="5">
    <source>
        <dbReference type="SAM" id="Phobius"/>
    </source>
</evidence>
<feature type="transmembrane region" description="Helical" evidence="5">
    <location>
        <begin position="142"/>
        <end position="162"/>
    </location>
</feature>
<feature type="transmembrane region" description="Helical" evidence="5">
    <location>
        <begin position="356"/>
        <end position="376"/>
    </location>
</feature>
<sequence length="418" mass="47191">MREKIINNISWLFLDKVFRAGVGLFINIYLVRYLGPKQFGLLSFTTALFSLFGPFASFGLKNIVIRNLINEPEKVNETLGTSTLMLFIGGVVTYLICILTICILRPSDTLSISLVILLGTILLFNAGEVSIFWFESQIQSKYIVWVQNIIFFITSIIKFFLIANSASIFAFVWITVIESVFATLILLFLMGYNGVNFLKFKVSLVRARILFKESWPLLLSSIASILNMKIDQVMLGQMVGDEVVGIFSAAIKISEIWYFTIGIVLSSVYPLLSKMHASNNPKIHNYWVNLYRWMFIISLIGAIFLVIFSKLVINLFFGQGYSESAAILKIHAWSGINVAIGSVWSYWILLEGKLKLGLFAQIIGAVLNISLNFILIPYWGAFGAAIATLISYFFSSLVSFTFYKPKIFFGYIKEAILF</sequence>
<feature type="transmembrane region" description="Helical" evidence="5">
    <location>
        <begin position="293"/>
        <end position="318"/>
    </location>
</feature>
<feature type="transmembrane region" description="Helical" evidence="5">
    <location>
        <begin position="246"/>
        <end position="272"/>
    </location>
</feature>
<evidence type="ECO:0000256" key="3">
    <source>
        <dbReference type="ARBA" id="ARBA00022989"/>
    </source>
</evidence>
<dbReference type="InterPro" id="IPR052556">
    <property type="entry name" value="PolySynth_Transporter"/>
</dbReference>
<evidence type="ECO:0000313" key="7">
    <source>
        <dbReference type="Proteomes" id="UP001623559"/>
    </source>
</evidence>
<comment type="caution">
    <text evidence="6">The sequence shown here is derived from an EMBL/GenBank/DDBJ whole genome shotgun (WGS) entry which is preliminary data.</text>
</comment>
<dbReference type="PANTHER" id="PTHR43424:SF1">
    <property type="entry name" value="LOCUS PUTATIVE PROTEIN 1-RELATED"/>
    <property type="match status" value="1"/>
</dbReference>
<organism evidence="6 7">
    <name type="scientific">Aquirufa novilacunae</name>
    <dbReference type="NCBI Taxonomy" id="3139305"/>
    <lineage>
        <taxon>Bacteria</taxon>
        <taxon>Pseudomonadati</taxon>
        <taxon>Bacteroidota</taxon>
        <taxon>Cytophagia</taxon>
        <taxon>Cytophagales</taxon>
        <taxon>Flectobacillaceae</taxon>
        <taxon>Aquirufa</taxon>
    </lineage>
</organism>
<name>A0ABW8SUY4_9BACT</name>
<evidence type="ECO:0000256" key="1">
    <source>
        <dbReference type="ARBA" id="ARBA00004141"/>
    </source>
</evidence>
<feature type="transmembrane region" description="Helical" evidence="5">
    <location>
        <begin position="330"/>
        <end position="349"/>
    </location>
</feature>
<evidence type="ECO:0000256" key="4">
    <source>
        <dbReference type="ARBA" id="ARBA00023136"/>
    </source>
</evidence>
<proteinExistence type="predicted"/>
<dbReference type="PANTHER" id="PTHR43424">
    <property type="entry name" value="LOCUS PUTATIVE PROTEIN 1-RELATED"/>
    <property type="match status" value="1"/>
</dbReference>
<dbReference type="RefSeq" id="WP_406777751.1">
    <property type="nucleotide sequence ID" value="NZ_JBEWZG010000002.1"/>
</dbReference>
<feature type="transmembrane region" description="Helical" evidence="5">
    <location>
        <begin position="382"/>
        <end position="403"/>
    </location>
</feature>
<comment type="subcellular location">
    <subcellularLocation>
        <location evidence="1">Membrane</location>
        <topology evidence="1">Multi-pass membrane protein</topology>
    </subcellularLocation>
</comment>
<keyword evidence="2 5" id="KW-0812">Transmembrane</keyword>
<feature type="transmembrane region" description="Helical" evidence="5">
    <location>
        <begin position="41"/>
        <end position="64"/>
    </location>
</feature>
<evidence type="ECO:0000313" key="6">
    <source>
        <dbReference type="EMBL" id="MFL0206170.1"/>
    </source>
</evidence>
<accession>A0ABW8SUY4</accession>
<keyword evidence="4 5" id="KW-0472">Membrane</keyword>
<dbReference type="CDD" id="cd13128">
    <property type="entry name" value="MATE_Wzx_like"/>
    <property type="match status" value="1"/>
</dbReference>
<dbReference type="Pfam" id="PF01943">
    <property type="entry name" value="Polysacc_synt"/>
    <property type="match status" value="1"/>
</dbReference>